<feature type="compositionally biased region" description="Basic and acidic residues" evidence="1">
    <location>
        <begin position="149"/>
        <end position="163"/>
    </location>
</feature>
<dbReference type="PROSITE" id="PS51657">
    <property type="entry name" value="PSRV_HELICASE"/>
    <property type="match status" value="1"/>
</dbReference>
<evidence type="ECO:0000256" key="1">
    <source>
        <dbReference type="SAM" id="MobiDB-lite"/>
    </source>
</evidence>
<reference evidence="3 4" key="1">
    <citation type="journal article" date="2015" name="J. Gen. Virol.">
        <title>A novel virus transmitted through pollination causes ring-spot disease on gentian (Gentiana triflora) ovaries.</title>
        <authorList>
            <person name="Atsumi G."/>
            <person name="Tomita R."/>
            <person name="Yamashita T."/>
            <person name="Sekine K.T."/>
        </authorList>
    </citation>
    <scope>NUCLEOTIDE SEQUENCE [LARGE SCALE GENOMIC DNA]</scope>
    <source>
        <strain evidence="3">S</strain>
    </source>
</reference>
<organism evidence="3 4">
    <name type="scientific">Gentian ovary ringspot virus</name>
    <dbReference type="NCBI Taxonomy" id="1920772"/>
    <lineage>
        <taxon>Viruses</taxon>
        <taxon>Riboviria</taxon>
        <taxon>Orthornavirae</taxon>
        <taxon>Kitrinoviricota</taxon>
        <taxon>Alsuviricetes</taxon>
        <taxon>Martellivirales</taxon>
        <taxon>Virgaviridae</taxon>
        <taxon>Goravirus</taxon>
        <taxon>Goravirus gentianae</taxon>
    </lineage>
</organism>
<dbReference type="EMBL" id="AB976030">
    <property type="protein sequence ID" value="BAP18645.1"/>
    <property type="molecule type" value="Genomic_RNA"/>
</dbReference>
<evidence type="ECO:0000259" key="2">
    <source>
        <dbReference type="PROSITE" id="PS51657"/>
    </source>
</evidence>
<protein>
    <submittedName>
        <fullName evidence="3">Putative triple gene block 1</fullName>
    </submittedName>
</protein>
<feature type="compositionally biased region" description="Basic and acidic residues" evidence="1">
    <location>
        <begin position="1"/>
        <end position="10"/>
    </location>
</feature>
<feature type="region of interest" description="Disordered" evidence="1">
    <location>
        <begin position="143"/>
        <end position="165"/>
    </location>
</feature>
<proteinExistence type="predicted"/>
<feature type="compositionally biased region" description="Basic and acidic residues" evidence="1">
    <location>
        <begin position="17"/>
        <end position="27"/>
    </location>
</feature>
<dbReference type="KEGG" id="vg:19893572"/>
<feature type="domain" description="(+)RNA virus helicase C-terminal" evidence="2">
    <location>
        <begin position="244"/>
        <end position="518"/>
    </location>
</feature>
<gene>
    <name evidence="3" type="primary">TGB1</name>
</gene>
<dbReference type="InterPro" id="IPR027351">
    <property type="entry name" value="(+)RNA_virus_helicase_core_dom"/>
</dbReference>
<dbReference type="Gene3D" id="3.40.50.300">
    <property type="entry name" value="P-loop containing nucleotide triphosphate hydrolases"/>
    <property type="match status" value="2"/>
</dbReference>
<name>A0A077JHF8_9VIRU</name>
<sequence length="518" mass="57499">MNTAFEEKTVKSRNQRRRENARMKRKSVDNAKLNGNFLSKGELGRFKGKAKDDGYDTEQLISKVGFAAKDLAEAQSRFSKRVSRNVPTVSAKAGSQTQRKQIPGKPEKGVTGKWVKKATKFNKVETKKPSDATLLKSAEVPTVTTPKGGEIEDSRPVKEEKAEIVSAKSDTAVTEGIKDEETGGGKIGSDLFKGKRDIASVVSSCCVEAGFEPTGSPLRKFPKDYFEKTGLKDNYIGYLIEKCLPAACDSQKELIERKINMVNCLMAEKDFSAGTIAGVPGCGKSTVLKKIQGQVTDAILLYANPSLESCYKSVDNSFYTQTALVADINHTFATILIDEYTLCESAEILLLQRKFKSSRVFLFGDRCQGDIDSLISPEWLKVPRIFSGKRSYRFGRETAALLKEFGLDIEGADVPDKVVKSNYEGKVDEDSQCLCFSTRTRDDLLDCSVSCKLVEGTQGQEFERVTLFVAEWDQEYFRNSQLLLVGLTRHKTYLELKTAPEVDLRNLSVAEVKSHNYA</sequence>
<dbReference type="InterPro" id="IPR027417">
    <property type="entry name" value="P-loop_NTPase"/>
</dbReference>
<dbReference type="Proteomes" id="UP000202439">
    <property type="component" value="Genome"/>
</dbReference>
<dbReference type="GO" id="GO:0005524">
    <property type="term" value="F:ATP binding"/>
    <property type="evidence" value="ECO:0007669"/>
    <property type="project" value="InterPro"/>
</dbReference>
<feature type="region of interest" description="Disordered" evidence="1">
    <location>
        <begin position="1"/>
        <end position="27"/>
    </location>
</feature>
<dbReference type="RefSeq" id="YP_009047254.1">
    <property type="nucleotide sequence ID" value="NC_024502.1"/>
</dbReference>
<evidence type="ECO:0000313" key="4">
    <source>
        <dbReference type="Proteomes" id="UP000202439"/>
    </source>
</evidence>
<dbReference type="SUPFAM" id="SSF52540">
    <property type="entry name" value="P-loop containing nucleoside triphosphate hydrolases"/>
    <property type="match status" value="1"/>
</dbReference>
<dbReference type="Pfam" id="PF01443">
    <property type="entry name" value="Viral_helicase1"/>
    <property type="match status" value="1"/>
</dbReference>
<feature type="region of interest" description="Disordered" evidence="1">
    <location>
        <begin position="83"/>
        <end position="111"/>
    </location>
</feature>
<evidence type="ECO:0000313" key="3">
    <source>
        <dbReference type="EMBL" id="BAP18645.1"/>
    </source>
</evidence>
<dbReference type="OrthoDB" id="7859at10239"/>
<keyword evidence="4" id="KW-1185">Reference proteome</keyword>
<feature type="compositionally biased region" description="Polar residues" evidence="1">
    <location>
        <begin position="85"/>
        <end position="100"/>
    </location>
</feature>
<accession>A0A077JHF8</accession>
<dbReference type="GeneID" id="19893572"/>